<evidence type="ECO:0000313" key="4">
    <source>
        <dbReference type="Proteomes" id="UP001549749"/>
    </source>
</evidence>
<sequence>MNKLNSTAHIVKQSGNFLLFSLLLLICSCGAPAVNNTNKEDTVAYYTKDDYPTVGKIDAHVHIWTADTTIVHVAREDNFRMLTIVVDEDPGIILQEQYAVQHQKQFPQYVSFATSFTVDDWDSPDWSKKTIDKIKTSVANGAIGVKIYKNIGMTLKDKQGHFVMIDNPRFDEMLDYLTKANIPVIGHLGEPKDCWLPLDQMLINSNRKYYMKHPEFHMYAHPSYPSYEQQIAARDHMLEKHPQLQFVGAHLGSLEWNTDTLAMHLDKLPNMAVDMAARISSLQFLASKDWQKVHDFFIRYQDRLIYGTDRSAEPTSKTPAEVAKFIHDAWLEDWVFFTTSDTLHSSSFEGPFTGLRLPKTVIDKIYRTNAEKWFKGLNRP</sequence>
<evidence type="ECO:0000313" key="3">
    <source>
        <dbReference type="EMBL" id="MET6996780.1"/>
    </source>
</evidence>
<dbReference type="Proteomes" id="UP001549749">
    <property type="component" value="Unassembled WGS sequence"/>
</dbReference>
<organism evidence="3 4">
    <name type="scientific">Chitinophaga defluvii</name>
    <dbReference type="NCBI Taxonomy" id="3163343"/>
    <lineage>
        <taxon>Bacteria</taxon>
        <taxon>Pseudomonadati</taxon>
        <taxon>Bacteroidota</taxon>
        <taxon>Chitinophagia</taxon>
        <taxon>Chitinophagales</taxon>
        <taxon>Chitinophagaceae</taxon>
        <taxon>Chitinophaga</taxon>
    </lineage>
</organism>
<keyword evidence="4" id="KW-1185">Reference proteome</keyword>
<evidence type="ECO:0000259" key="2">
    <source>
        <dbReference type="Pfam" id="PF04909"/>
    </source>
</evidence>
<reference evidence="3 4" key="1">
    <citation type="submission" date="2024-06" db="EMBL/GenBank/DDBJ databases">
        <title>Chitinophaga defluvii sp. nov., isolated from municipal sewage.</title>
        <authorList>
            <person name="Zhang L."/>
        </authorList>
    </citation>
    <scope>NUCLEOTIDE SEQUENCE [LARGE SCALE GENOMIC DNA]</scope>
    <source>
        <strain evidence="3 4">H8</strain>
    </source>
</reference>
<dbReference type="RefSeq" id="WP_354659421.1">
    <property type="nucleotide sequence ID" value="NZ_JBEXAC010000001.1"/>
</dbReference>
<dbReference type="Pfam" id="PF04909">
    <property type="entry name" value="Amidohydro_2"/>
    <property type="match status" value="1"/>
</dbReference>
<comment type="caution">
    <text evidence="3">The sequence shown here is derived from an EMBL/GenBank/DDBJ whole genome shotgun (WGS) entry which is preliminary data.</text>
</comment>
<evidence type="ECO:0000256" key="1">
    <source>
        <dbReference type="SAM" id="SignalP"/>
    </source>
</evidence>
<dbReference type="InterPro" id="IPR032466">
    <property type="entry name" value="Metal_Hydrolase"/>
</dbReference>
<keyword evidence="1" id="KW-0732">Signal</keyword>
<protein>
    <submittedName>
        <fullName evidence="3">Amidohydrolase family protein</fullName>
    </submittedName>
</protein>
<accession>A0ABV2T180</accession>
<dbReference type="PROSITE" id="PS51257">
    <property type="entry name" value="PROKAR_LIPOPROTEIN"/>
    <property type="match status" value="1"/>
</dbReference>
<dbReference type="Gene3D" id="3.20.20.140">
    <property type="entry name" value="Metal-dependent hydrolases"/>
    <property type="match status" value="1"/>
</dbReference>
<dbReference type="SUPFAM" id="SSF51556">
    <property type="entry name" value="Metallo-dependent hydrolases"/>
    <property type="match status" value="1"/>
</dbReference>
<feature type="signal peptide" evidence="1">
    <location>
        <begin position="1"/>
        <end position="33"/>
    </location>
</feature>
<feature type="domain" description="Amidohydrolase-related" evidence="2">
    <location>
        <begin position="124"/>
        <end position="375"/>
    </location>
</feature>
<gene>
    <name evidence="3" type="ORF">ABR189_05355</name>
</gene>
<dbReference type="EMBL" id="JBEXAC010000001">
    <property type="protein sequence ID" value="MET6996780.1"/>
    <property type="molecule type" value="Genomic_DNA"/>
</dbReference>
<feature type="chain" id="PRO_5046278200" evidence="1">
    <location>
        <begin position="34"/>
        <end position="380"/>
    </location>
</feature>
<proteinExistence type="predicted"/>
<name>A0ABV2T180_9BACT</name>
<dbReference type="InterPro" id="IPR006680">
    <property type="entry name" value="Amidohydro-rel"/>
</dbReference>